<dbReference type="PANTHER" id="PTHR31272">
    <property type="entry name" value="CYTOCHROME C-TYPE BIOGENESIS PROTEIN HI_1454-RELATED"/>
    <property type="match status" value="1"/>
</dbReference>
<dbReference type="Pfam" id="PF02683">
    <property type="entry name" value="DsbD_TM"/>
    <property type="match status" value="1"/>
</dbReference>
<protein>
    <submittedName>
        <fullName evidence="8">Cytochrome C biogenesis protein</fullName>
    </submittedName>
</protein>
<sequence>MELFIPAFIAGILTFLAPCTLPLVPGYLAFISNVPLKDGQRPRNRIFKNGLAFVLGFSIVFIILGLVAGLIGYAFAPYQIWLSRFSGVMIILFGFFMLGLFDIPFLKQEKRLIVPAFFKRGSLAGSFLFGSAFSLGWTPCVGPILGSILLLASSTATVLKGALLLGTFALGLAVPFLLVALSIKQAEKYISRLAVYLKIITIFGGIFLIIIGFLVLTNNLAHFLSWSYSTFQFIGYNQLIEHL</sequence>
<name>A0A2M7IPX5_9BACT</name>
<evidence type="ECO:0000313" key="9">
    <source>
        <dbReference type="Proteomes" id="UP000230837"/>
    </source>
</evidence>
<dbReference type="GO" id="GO:0016020">
    <property type="term" value="C:membrane"/>
    <property type="evidence" value="ECO:0007669"/>
    <property type="project" value="UniProtKB-SubCell"/>
</dbReference>
<feature type="transmembrane region" description="Helical" evidence="6">
    <location>
        <begin position="195"/>
        <end position="216"/>
    </location>
</feature>
<keyword evidence="3 6" id="KW-0812">Transmembrane</keyword>
<evidence type="ECO:0000256" key="5">
    <source>
        <dbReference type="ARBA" id="ARBA00023136"/>
    </source>
</evidence>
<reference evidence="9" key="1">
    <citation type="submission" date="2017-09" db="EMBL/GenBank/DDBJ databases">
        <title>Depth-based differentiation of microbial function through sediment-hosted aquifers and enrichment of novel symbionts in the deep terrestrial subsurface.</title>
        <authorList>
            <person name="Probst A.J."/>
            <person name="Ladd B."/>
            <person name="Jarett J.K."/>
            <person name="Geller-Mcgrath D.E."/>
            <person name="Sieber C.M.K."/>
            <person name="Emerson J.B."/>
            <person name="Anantharaman K."/>
            <person name="Thomas B.C."/>
            <person name="Malmstrom R."/>
            <person name="Stieglmeier M."/>
            <person name="Klingl A."/>
            <person name="Woyke T."/>
            <person name="Ryan C.M."/>
            <person name="Banfield J.F."/>
        </authorList>
    </citation>
    <scope>NUCLEOTIDE SEQUENCE [LARGE SCALE GENOMIC DNA]</scope>
</reference>
<dbReference type="InterPro" id="IPR003834">
    <property type="entry name" value="Cyt_c_assmbl_TM_dom"/>
</dbReference>
<organism evidence="8 9">
    <name type="scientific">Candidatus Kaiserbacteria bacterium CG_4_8_14_3_um_filter_38_9</name>
    <dbReference type="NCBI Taxonomy" id="1974599"/>
    <lineage>
        <taxon>Bacteria</taxon>
        <taxon>Candidatus Kaiseribacteriota</taxon>
    </lineage>
</organism>
<dbReference type="GO" id="GO:0017004">
    <property type="term" value="P:cytochrome complex assembly"/>
    <property type="evidence" value="ECO:0007669"/>
    <property type="project" value="InterPro"/>
</dbReference>
<dbReference type="Proteomes" id="UP000230837">
    <property type="component" value="Unassembled WGS sequence"/>
</dbReference>
<gene>
    <name evidence="8" type="ORF">COZ82_00420</name>
</gene>
<evidence type="ECO:0000256" key="2">
    <source>
        <dbReference type="ARBA" id="ARBA00006143"/>
    </source>
</evidence>
<evidence type="ECO:0000313" key="8">
    <source>
        <dbReference type="EMBL" id="PIW97284.1"/>
    </source>
</evidence>
<feature type="transmembrane region" description="Helical" evidence="6">
    <location>
        <begin position="127"/>
        <end position="150"/>
    </location>
</feature>
<keyword evidence="5 6" id="KW-0472">Membrane</keyword>
<feature type="domain" description="Cytochrome C biogenesis protein transmembrane" evidence="7">
    <location>
        <begin position="7"/>
        <end position="213"/>
    </location>
</feature>
<evidence type="ECO:0000256" key="3">
    <source>
        <dbReference type="ARBA" id="ARBA00022692"/>
    </source>
</evidence>
<dbReference type="EMBL" id="PFHR01000027">
    <property type="protein sequence ID" value="PIW97284.1"/>
    <property type="molecule type" value="Genomic_DNA"/>
</dbReference>
<dbReference type="InterPro" id="IPR051790">
    <property type="entry name" value="Cytochrome_c-biogenesis_DsbD"/>
</dbReference>
<feature type="transmembrane region" description="Helical" evidence="6">
    <location>
        <begin position="162"/>
        <end position="183"/>
    </location>
</feature>
<evidence type="ECO:0000256" key="6">
    <source>
        <dbReference type="SAM" id="Phobius"/>
    </source>
</evidence>
<evidence type="ECO:0000256" key="4">
    <source>
        <dbReference type="ARBA" id="ARBA00022989"/>
    </source>
</evidence>
<keyword evidence="4 6" id="KW-1133">Transmembrane helix</keyword>
<feature type="transmembrane region" description="Helical" evidence="6">
    <location>
        <begin position="81"/>
        <end position="106"/>
    </location>
</feature>
<feature type="transmembrane region" description="Helical" evidence="6">
    <location>
        <begin position="51"/>
        <end position="75"/>
    </location>
</feature>
<proteinExistence type="inferred from homology"/>
<comment type="similarity">
    <text evidence="2">Belongs to the DsbD family.</text>
</comment>
<dbReference type="AlphaFoldDB" id="A0A2M7IPX5"/>
<feature type="transmembrane region" description="Helical" evidence="6">
    <location>
        <begin position="6"/>
        <end position="30"/>
    </location>
</feature>
<comment type="subcellular location">
    <subcellularLocation>
        <location evidence="1">Membrane</location>
        <topology evidence="1">Multi-pass membrane protein</topology>
    </subcellularLocation>
</comment>
<accession>A0A2M7IPX5</accession>
<dbReference type="PANTHER" id="PTHR31272:SF4">
    <property type="entry name" value="CYTOCHROME C-TYPE BIOGENESIS PROTEIN HI_1454-RELATED"/>
    <property type="match status" value="1"/>
</dbReference>
<evidence type="ECO:0000256" key="1">
    <source>
        <dbReference type="ARBA" id="ARBA00004141"/>
    </source>
</evidence>
<evidence type="ECO:0000259" key="7">
    <source>
        <dbReference type="Pfam" id="PF02683"/>
    </source>
</evidence>
<comment type="caution">
    <text evidence="8">The sequence shown here is derived from an EMBL/GenBank/DDBJ whole genome shotgun (WGS) entry which is preliminary data.</text>
</comment>